<dbReference type="KEGG" id="crq:GCK72_022782"/>
<dbReference type="AlphaFoldDB" id="E3NKT1"/>
<dbReference type="InParanoid" id="E3NKT1"/>
<dbReference type="Proteomes" id="UP000008281">
    <property type="component" value="Unassembled WGS sequence"/>
</dbReference>
<name>E3NKT1_CAERE</name>
<gene>
    <name evidence="1" type="ORF">CRE_13145</name>
</gene>
<dbReference type="EMBL" id="DS268827">
    <property type="protein sequence ID" value="EFP03344.1"/>
    <property type="molecule type" value="Genomic_DNA"/>
</dbReference>
<evidence type="ECO:0000313" key="1">
    <source>
        <dbReference type="EMBL" id="EFP03344.1"/>
    </source>
</evidence>
<dbReference type="HOGENOM" id="CLU_1549071_0_0_1"/>
<protein>
    <submittedName>
        <fullName evidence="1">Uncharacterized protein</fullName>
    </submittedName>
</protein>
<sequence>MVFAMESPKPVNSTNDIDLSQIEEQLKQEWIKLGKSPSELYPLFEPARLSASRAPQVPKRPHQLLSTSTIPANYLLLVARGNKKTSMGAWDKYEVVEFIKLFLNTDTATSTIQVFLKEGVTGEMLECWASHREYELTIHKILGVPIGDTFQILNQAKLVINYYARLHFGKYLE</sequence>
<evidence type="ECO:0000313" key="2">
    <source>
        <dbReference type="Proteomes" id="UP000008281"/>
    </source>
</evidence>
<reference evidence="1" key="1">
    <citation type="submission" date="2007-07" db="EMBL/GenBank/DDBJ databases">
        <title>PCAP assembly of the Caenorhabditis remanei genome.</title>
        <authorList>
            <consortium name="The Caenorhabditis remanei Sequencing Consortium"/>
            <person name="Wilson R.K."/>
        </authorList>
    </citation>
    <scope>NUCLEOTIDE SEQUENCE [LARGE SCALE GENOMIC DNA]</scope>
    <source>
        <strain evidence="1">PB4641</strain>
    </source>
</reference>
<dbReference type="RefSeq" id="XP_003090994.2">
    <property type="nucleotide sequence ID" value="XM_003090946.2"/>
</dbReference>
<organism evidence="2">
    <name type="scientific">Caenorhabditis remanei</name>
    <name type="common">Caenorhabditis vulgaris</name>
    <dbReference type="NCBI Taxonomy" id="31234"/>
    <lineage>
        <taxon>Eukaryota</taxon>
        <taxon>Metazoa</taxon>
        <taxon>Ecdysozoa</taxon>
        <taxon>Nematoda</taxon>
        <taxon>Chromadorea</taxon>
        <taxon>Rhabditida</taxon>
        <taxon>Rhabditina</taxon>
        <taxon>Rhabditomorpha</taxon>
        <taxon>Rhabditoidea</taxon>
        <taxon>Rhabditidae</taxon>
        <taxon>Peloderinae</taxon>
        <taxon>Caenorhabditis</taxon>
    </lineage>
</organism>
<proteinExistence type="predicted"/>
<dbReference type="GeneID" id="9797515"/>
<keyword evidence="2" id="KW-1185">Reference proteome</keyword>
<accession>E3NKT1</accession>
<dbReference type="CTD" id="9797515"/>